<sequence length="283" mass="29794">MPEGLGGSAWNLVDNNTGIVLNGAVCSEAVCGRNGEWRQWPADRKLNDRLWPTGFPEGATYIQTPFDGAYWGRYFTNGVYEVNGGGILQPGSKTIIWPVQTPPTPTVETRTVTSETSTSISTPAPSSTPAPVSDTATSSSAPALSSVVTPVPAPSPAATPAPISAPAPTSETQSAVAPVVPIAPTSTSETDSGLDEVEAEEEIIDSIVAVVQSNGTTRIEVSTGYTLTAMTVVATKKGSKKKYTYRITTNADGDRKFKSGLNLRGFTVILYKGTTELDRMYIS</sequence>
<name>A0A6J6FJA4_9ZZZZ</name>
<feature type="compositionally biased region" description="Pro residues" evidence="1">
    <location>
        <begin position="151"/>
        <end position="165"/>
    </location>
</feature>
<feature type="compositionally biased region" description="Low complexity" evidence="1">
    <location>
        <begin position="106"/>
        <end position="150"/>
    </location>
</feature>
<evidence type="ECO:0000256" key="1">
    <source>
        <dbReference type="SAM" id="MobiDB-lite"/>
    </source>
</evidence>
<evidence type="ECO:0000313" key="2">
    <source>
        <dbReference type="EMBL" id="CAB4587123.1"/>
    </source>
</evidence>
<organism evidence="2">
    <name type="scientific">freshwater metagenome</name>
    <dbReference type="NCBI Taxonomy" id="449393"/>
    <lineage>
        <taxon>unclassified sequences</taxon>
        <taxon>metagenomes</taxon>
        <taxon>ecological metagenomes</taxon>
    </lineage>
</organism>
<dbReference type="EMBL" id="CAEZTX010000114">
    <property type="protein sequence ID" value="CAB4587123.1"/>
    <property type="molecule type" value="Genomic_DNA"/>
</dbReference>
<feature type="region of interest" description="Disordered" evidence="1">
    <location>
        <begin position="98"/>
        <end position="193"/>
    </location>
</feature>
<gene>
    <name evidence="2" type="ORF">UFOPK1755_00894</name>
</gene>
<proteinExistence type="predicted"/>
<dbReference type="AlphaFoldDB" id="A0A6J6FJA4"/>
<protein>
    <submittedName>
        <fullName evidence="2">Unannotated protein</fullName>
    </submittedName>
</protein>
<reference evidence="2" key="1">
    <citation type="submission" date="2020-05" db="EMBL/GenBank/DDBJ databases">
        <authorList>
            <person name="Chiriac C."/>
            <person name="Salcher M."/>
            <person name="Ghai R."/>
            <person name="Kavagutti S V."/>
        </authorList>
    </citation>
    <scope>NUCLEOTIDE SEQUENCE</scope>
</reference>
<accession>A0A6J6FJA4</accession>